<dbReference type="PANTHER" id="PTHR19375">
    <property type="entry name" value="HEAT SHOCK PROTEIN 70KDA"/>
    <property type="match status" value="1"/>
</dbReference>
<dbReference type="FunFam" id="3.90.640.10:FF:000003">
    <property type="entry name" value="Molecular chaperone DnaK"/>
    <property type="match status" value="1"/>
</dbReference>
<dbReference type="STRING" id="5722.A2EAK8"/>
<dbReference type="GO" id="GO:0005737">
    <property type="term" value="C:cytoplasm"/>
    <property type="evidence" value="ECO:0000318"/>
    <property type="project" value="GO_Central"/>
</dbReference>
<dbReference type="InParanoid" id="A2EAK8"/>
<evidence type="ECO:0000256" key="2">
    <source>
        <dbReference type="ARBA" id="ARBA00022840"/>
    </source>
</evidence>
<evidence type="ECO:0000256" key="3">
    <source>
        <dbReference type="RuleBase" id="RU003322"/>
    </source>
</evidence>
<dbReference type="GO" id="GO:0016887">
    <property type="term" value="F:ATP hydrolysis activity"/>
    <property type="evidence" value="ECO:0000318"/>
    <property type="project" value="GO_Central"/>
</dbReference>
<dbReference type="CDD" id="cd24029">
    <property type="entry name" value="ASKHA_NBD_HSP70_DnaK_HscA_HscC"/>
    <property type="match status" value="1"/>
</dbReference>
<dbReference type="VEuPathDB" id="TrichDB:TVAGG3_1004440"/>
<dbReference type="eggNOG" id="KOG0101">
    <property type="taxonomic scope" value="Eukaryota"/>
</dbReference>
<evidence type="ECO:0000313" key="4">
    <source>
        <dbReference type="EMBL" id="EAY10319.1"/>
    </source>
</evidence>
<accession>A2EAK8</accession>
<keyword evidence="1 3" id="KW-0547">Nucleotide-binding</keyword>
<dbReference type="EMBL" id="DS113340">
    <property type="protein sequence ID" value="EAY10319.1"/>
    <property type="molecule type" value="Genomic_DNA"/>
</dbReference>
<reference evidence="4" key="1">
    <citation type="submission" date="2006-10" db="EMBL/GenBank/DDBJ databases">
        <authorList>
            <person name="Amadeo P."/>
            <person name="Zhao Q."/>
            <person name="Wortman J."/>
            <person name="Fraser-Liggett C."/>
            <person name="Carlton J."/>
        </authorList>
    </citation>
    <scope>NUCLEOTIDE SEQUENCE</scope>
    <source>
        <strain evidence="4">G3</strain>
    </source>
</reference>
<protein>
    <submittedName>
        <fullName evidence="4">DnaK protein</fullName>
    </submittedName>
</protein>
<dbReference type="KEGG" id="tva:4768252"/>
<dbReference type="InterPro" id="IPR043129">
    <property type="entry name" value="ATPase_NBD"/>
</dbReference>
<dbReference type="VEuPathDB" id="TrichDB:TVAG_491770"/>
<dbReference type="GO" id="GO:0044183">
    <property type="term" value="F:protein folding chaperone"/>
    <property type="evidence" value="ECO:0000318"/>
    <property type="project" value="GO_Central"/>
</dbReference>
<dbReference type="GO" id="GO:0140662">
    <property type="term" value="F:ATP-dependent protein folding chaperone"/>
    <property type="evidence" value="ECO:0007669"/>
    <property type="project" value="InterPro"/>
</dbReference>
<dbReference type="Gene3D" id="3.30.420.40">
    <property type="match status" value="2"/>
</dbReference>
<dbReference type="AlphaFoldDB" id="A2EAK8"/>
<dbReference type="InterPro" id="IPR029047">
    <property type="entry name" value="HSP70_peptide-bd_sf"/>
</dbReference>
<keyword evidence="2 3" id="KW-0067">ATP-binding</keyword>
<dbReference type="PRINTS" id="PR00301">
    <property type="entry name" value="HEATSHOCK70"/>
</dbReference>
<dbReference type="SMR" id="A2EAK8"/>
<dbReference type="Pfam" id="PF00012">
    <property type="entry name" value="HSP70"/>
    <property type="match status" value="1"/>
</dbReference>
<dbReference type="GO" id="GO:0005524">
    <property type="term" value="F:ATP binding"/>
    <property type="evidence" value="ECO:0007669"/>
    <property type="project" value="UniProtKB-KW"/>
</dbReference>
<dbReference type="Gene3D" id="3.90.640.10">
    <property type="entry name" value="Actin, Chain A, domain 4"/>
    <property type="match status" value="1"/>
</dbReference>
<dbReference type="GO" id="GO:0031072">
    <property type="term" value="F:heat shock protein binding"/>
    <property type="evidence" value="ECO:0000318"/>
    <property type="project" value="GO_Central"/>
</dbReference>
<keyword evidence="5" id="KW-1185">Reference proteome</keyword>
<evidence type="ECO:0000256" key="1">
    <source>
        <dbReference type="ARBA" id="ARBA00022741"/>
    </source>
</evidence>
<dbReference type="Gene3D" id="2.60.34.10">
    <property type="entry name" value="Substrate Binding Domain Of DNAk, Chain A, domain 1"/>
    <property type="match status" value="1"/>
</dbReference>
<dbReference type="Proteomes" id="UP000001542">
    <property type="component" value="Unassembled WGS sequence"/>
</dbReference>
<sequence length="615" mass="68756">MNRQVAGIDLGTYNTSCTVRSFTPHPDHLQFSGGNLLPSFVFLQWDKEKNASQCILGPNVKGTSLAYPRQLLYGSKRLIGHEFYSDTVQNFIEMNEDTLNILEVRGKPVYKVDYYDDQNNNKIKEEIFTPEDISAEILKKVASTYKDASGGEQLKSCVITVPAKFNTNQRKATLNAATKAGLNCLRLVNEPTAAAFCYKVHCLGKDDTSKKTVIVFDFGAGTLDVSIVEFDGNSFNVIHTEGNSQLGGIDIDHAIYEFVLNKFKDENNGYDKANPKMLATLMIEAEKCKIKLSSSPSAEIFIPGFWNGIDLNVTLRRRQFETLIDDIIEKAKEVLNTAIKASKVNVKNITSVIPIGGTCKIPAAIDILNEIFDDDKIASELDIEHSVSEGAYYICQIIESGGHIEEIGKYADSSSTPKRVGAPSNIIEVPTTDRLTNFISVLLSNNSHWNVFPPGKQFPLHRIDHFKHDPLEPCIRMDVYEGGKEANSPKTLVSKINIPNVPKDLTSFSMKFIIDHNGILNVAVLDSDNNEIRNAIIHMDFSESGEKVPTEAEFLRKCCDVQDKIATKRRNAQDKRPFHQLTDDLDDLIDSAKQQYVPQDHLRELDVIIDRLSQM</sequence>
<organism evidence="4 5">
    <name type="scientific">Trichomonas vaginalis (strain ATCC PRA-98 / G3)</name>
    <dbReference type="NCBI Taxonomy" id="412133"/>
    <lineage>
        <taxon>Eukaryota</taxon>
        <taxon>Metamonada</taxon>
        <taxon>Parabasalia</taxon>
        <taxon>Trichomonadida</taxon>
        <taxon>Trichomonadidae</taxon>
        <taxon>Trichomonas</taxon>
    </lineage>
</organism>
<dbReference type="GO" id="GO:0042026">
    <property type="term" value="P:protein refolding"/>
    <property type="evidence" value="ECO:0000318"/>
    <property type="project" value="GO_Central"/>
</dbReference>
<dbReference type="RefSeq" id="XP_001322542.1">
    <property type="nucleotide sequence ID" value="XM_001322507.1"/>
</dbReference>
<dbReference type="SUPFAM" id="SSF100920">
    <property type="entry name" value="Heat shock protein 70kD (HSP70), peptide-binding domain"/>
    <property type="match status" value="1"/>
</dbReference>
<comment type="similarity">
    <text evidence="3">Belongs to the heat shock protein 70 family.</text>
</comment>
<proteinExistence type="inferred from homology"/>
<dbReference type="InterPro" id="IPR013126">
    <property type="entry name" value="Hsp_70_fam"/>
</dbReference>
<evidence type="ECO:0000313" key="5">
    <source>
        <dbReference type="Proteomes" id="UP000001542"/>
    </source>
</evidence>
<name>A2EAK8_TRIV3</name>
<gene>
    <name evidence="4" type="ORF">TVAG_491770</name>
</gene>
<reference evidence="4" key="2">
    <citation type="journal article" date="2007" name="Science">
        <title>Draft genome sequence of the sexually transmitted pathogen Trichomonas vaginalis.</title>
        <authorList>
            <person name="Carlton J.M."/>
            <person name="Hirt R.P."/>
            <person name="Silva J.C."/>
            <person name="Delcher A.L."/>
            <person name="Schatz M."/>
            <person name="Zhao Q."/>
            <person name="Wortman J.R."/>
            <person name="Bidwell S.L."/>
            <person name="Alsmark U.C.M."/>
            <person name="Besteiro S."/>
            <person name="Sicheritz-Ponten T."/>
            <person name="Noel C.J."/>
            <person name="Dacks J.B."/>
            <person name="Foster P.G."/>
            <person name="Simillion C."/>
            <person name="Van de Peer Y."/>
            <person name="Miranda-Saavedra D."/>
            <person name="Barton G.J."/>
            <person name="Westrop G.D."/>
            <person name="Mueller S."/>
            <person name="Dessi D."/>
            <person name="Fiori P.L."/>
            <person name="Ren Q."/>
            <person name="Paulsen I."/>
            <person name="Zhang H."/>
            <person name="Bastida-Corcuera F.D."/>
            <person name="Simoes-Barbosa A."/>
            <person name="Brown M.T."/>
            <person name="Hayes R.D."/>
            <person name="Mukherjee M."/>
            <person name="Okumura C.Y."/>
            <person name="Schneider R."/>
            <person name="Smith A.J."/>
            <person name="Vanacova S."/>
            <person name="Villalvazo M."/>
            <person name="Haas B.J."/>
            <person name="Pertea M."/>
            <person name="Feldblyum T.V."/>
            <person name="Utterback T.R."/>
            <person name="Shu C.L."/>
            <person name="Osoegawa K."/>
            <person name="de Jong P.J."/>
            <person name="Hrdy I."/>
            <person name="Horvathova L."/>
            <person name="Zubacova Z."/>
            <person name="Dolezal P."/>
            <person name="Malik S.B."/>
            <person name="Logsdon J.M. Jr."/>
            <person name="Henze K."/>
            <person name="Gupta A."/>
            <person name="Wang C.C."/>
            <person name="Dunne R.L."/>
            <person name="Upcroft J.A."/>
            <person name="Upcroft P."/>
            <person name="White O."/>
            <person name="Salzberg S.L."/>
            <person name="Tang P."/>
            <person name="Chiu C.-H."/>
            <person name="Lee Y.-S."/>
            <person name="Embley T.M."/>
            <person name="Coombs G.H."/>
            <person name="Mottram J.C."/>
            <person name="Tachezy J."/>
            <person name="Fraser-Liggett C.M."/>
            <person name="Johnson P.J."/>
        </authorList>
    </citation>
    <scope>NUCLEOTIDE SEQUENCE [LARGE SCALE GENOMIC DNA]</scope>
    <source>
        <strain evidence="4">G3</strain>
    </source>
</reference>
<dbReference type="SUPFAM" id="SSF53067">
    <property type="entry name" value="Actin-like ATPase domain"/>
    <property type="match status" value="2"/>
</dbReference>